<protein>
    <submittedName>
        <fullName evidence="2">Copper(I)-binding protein</fullName>
    </submittedName>
</protein>
<dbReference type="InterPro" id="IPR036182">
    <property type="entry name" value="PCuAC_sf"/>
</dbReference>
<dbReference type="Gene3D" id="2.60.40.1890">
    <property type="entry name" value="PCu(A)C copper chaperone"/>
    <property type="match status" value="1"/>
</dbReference>
<gene>
    <name evidence="2" type="ORF">SAMN05444581_101421</name>
</gene>
<dbReference type="PANTHER" id="PTHR36302:SF1">
    <property type="entry name" value="COPPER CHAPERONE PCU(A)C"/>
    <property type="match status" value="1"/>
</dbReference>
<name>A0A1I3W8T6_9HYPH</name>
<accession>A0A1I3W8T6</accession>
<dbReference type="STRING" id="1612308.SAMN05444581_101421"/>
<feature type="signal peptide" evidence="1">
    <location>
        <begin position="1"/>
        <end position="29"/>
    </location>
</feature>
<keyword evidence="3" id="KW-1185">Reference proteome</keyword>
<reference evidence="2 3" key="1">
    <citation type="submission" date="2016-10" db="EMBL/GenBank/DDBJ databases">
        <authorList>
            <person name="de Groot N.N."/>
        </authorList>
    </citation>
    <scope>NUCLEOTIDE SEQUENCE [LARGE SCALE GENOMIC DNA]</scope>
    <source>
        <strain evidence="2 3">NE2</strain>
    </source>
</reference>
<organism evidence="2 3">
    <name type="scientific">Methylocapsa palsarum</name>
    <dbReference type="NCBI Taxonomy" id="1612308"/>
    <lineage>
        <taxon>Bacteria</taxon>
        <taxon>Pseudomonadati</taxon>
        <taxon>Pseudomonadota</taxon>
        <taxon>Alphaproteobacteria</taxon>
        <taxon>Hyphomicrobiales</taxon>
        <taxon>Beijerinckiaceae</taxon>
        <taxon>Methylocapsa</taxon>
    </lineage>
</organism>
<sequence length="218" mass="23199">MPLLLARVMILAVARALLLLAAMGSPAPATNFVLFAGPLERFPAECDHSVDQKSLRIQKYEHILVDWVDSLHSVYALEAADEAKSYRVGDLVVVRPWSRPTPGGAKVVAGYMLIKNTGASSDRLVGGSTPIAGRFEIHASALTDGVMRMRRIVDGIEIPPGETVIFKPGGKHLMLGDLTSAVEDGEPFPATLIFEKAGPVTVEFSVGAPIETGDDAAP</sequence>
<dbReference type="EMBL" id="FOSN01000001">
    <property type="protein sequence ID" value="SFK03689.1"/>
    <property type="molecule type" value="Genomic_DNA"/>
</dbReference>
<dbReference type="PANTHER" id="PTHR36302">
    <property type="entry name" value="BLR7088 PROTEIN"/>
    <property type="match status" value="1"/>
</dbReference>
<dbReference type="InterPro" id="IPR058248">
    <property type="entry name" value="Lxx211020-like"/>
</dbReference>
<feature type="chain" id="PRO_5011481686" evidence="1">
    <location>
        <begin position="30"/>
        <end position="218"/>
    </location>
</feature>
<evidence type="ECO:0000313" key="3">
    <source>
        <dbReference type="Proteomes" id="UP000198755"/>
    </source>
</evidence>
<dbReference type="Pfam" id="PF04314">
    <property type="entry name" value="PCuAC"/>
    <property type="match status" value="1"/>
</dbReference>
<proteinExistence type="predicted"/>
<dbReference type="SUPFAM" id="SSF110087">
    <property type="entry name" value="DR1885-like metal-binding protein"/>
    <property type="match status" value="1"/>
</dbReference>
<dbReference type="OrthoDB" id="9796962at2"/>
<evidence type="ECO:0000256" key="1">
    <source>
        <dbReference type="SAM" id="SignalP"/>
    </source>
</evidence>
<dbReference type="RefSeq" id="WP_091676825.1">
    <property type="nucleotide sequence ID" value="NZ_FOSN01000001.1"/>
</dbReference>
<evidence type="ECO:0000313" key="2">
    <source>
        <dbReference type="EMBL" id="SFK03689.1"/>
    </source>
</evidence>
<dbReference type="Proteomes" id="UP000198755">
    <property type="component" value="Unassembled WGS sequence"/>
</dbReference>
<dbReference type="AlphaFoldDB" id="A0A1I3W8T6"/>
<dbReference type="InterPro" id="IPR007410">
    <property type="entry name" value="LpqE-like"/>
</dbReference>
<keyword evidence="1" id="KW-0732">Signal</keyword>